<evidence type="ECO:0000313" key="1">
    <source>
        <dbReference type="EMBL" id="QUC07761.1"/>
    </source>
</evidence>
<name>A0ABX7Y449_9ACTN</name>
<evidence type="ECO:0000313" key="2">
    <source>
        <dbReference type="Proteomes" id="UP000678513"/>
    </source>
</evidence>
<keyword evidence="2" id="KW-1185">Reference proteome</keyword>
<accession>A0ABX7Y449</accession>
<reference evidence="1 2" key="1">
    <citation type="submission" date="2021-03" db="EMBL/GenBank/DDBJ databases">
        <title>Human Oral Microbial Genomes.</title>
        <authorList>
            <person name="Johnston C.D."/>
            <person name="Chen T."/>
            <person name="Dewhirst F.E."/>
        </authorList>
    </citation>
    <scope>NUCLEOTIDE SEQUENCE [LARGE SCALE GENOMIC DNA]</scope>
    <source>
        <strain evidence="1 2">DSMZ 100122</strain>
    </source>
</reference>
<gene>
    <name evidence="1" type="ORF">J5A65_12675</name>
</gene>
<proteinExistence type="predicted"/>
<sequence>MTTWLEKLLVPDLVEAYLDGGYALNFGYAVSADSISADDSARELVAALDLDGPDGPLAGADTVHTLRFPLLPTDTVYPAMGGVTEEERAVARGDFLELPPFDGRGTVALPGDPEAARLYVDPTILRAGAQILQRTSNGEAADVVATYRGLFLGWKRPDGSKTSPGRPDPLSMQAFRVREADSLSPGQFNFSDDGSIRDVIGLRRADNGSQRRTIIELDQIAQAGIVKVHGTWKGIPVRAMGIADDGERWEIMSLAHDALAAQERGMRRVEAGVYSAIIDPQEAQTTFTLLSMPSWPQG</sequence>
<dbReference type="EMBL" id="CP072384">
    <property type="protein sequence ID" value="QUC07761.1"/>
    <property type="molecule type" value="Genomic_DNA"/>
</dbReference>
<organism evidence="1 2">
    <name type="scientific">Arachnia rubra</name>
    <dbReference type="NCBI Taxonomy" id="1547448"/>
    <lineage>
        <taxon>Bacteria</taxon>
        <taxon>Bacillati</taxon>
        <taxon>Actinomycetota</taxon>
        <taxon>Actinomycetes</taxon>
        <taxon>Propionibacteriales</taxon>
        <taxon>Propionibacteriaceae</taxon>
        <taxon>Arachnia</taxon>
    </lineage>
</organism>
<dbReference type="Proteomes" id="UP000678513">
    <property type="component" value="Chromosome"/>
</dbReference>
<dbReference type="RefSeq" id="WP_212322608.1">
    <property type="nucleotide sequence ID" value="NZ_AP024463.1"/>
</dbReference>
<protein>
    <submittedName>
        <fullName evidence="1">Uncharacterized protein</fullName>
    </submittedName>
</protein>